<dbReference type="InterPro" id="IPR016039">
    <property type="entry name" value="Thiolase-like"/>
</dbReference>
<evidence type="ECO:0000256" key="2">
    <source>
        <dbReference type="ARBA" id="ARBA00011738"/>
    </source>
</evidence>
<name>A0ABW7W599_9NOCA</name>
<comment type="pathway">
    <text evidence="1">Lipid metabolism; fatty acid biosynthesis.</text>
</comment>
<dbReference type="SUPFAM" id="SSF53901">
    <property type="entry name" value="Thiolase-like"/>
    <property type="match status" value="2"/>
</dbReference>
<comment type="caution">
    <text evidence="6">The sequence shown here is derived from an EMBL/GenBank/DDBJ whole genome shotgun (WGS) entry which is preliminary data.</text>
</comment>
<evidence type="ECO:0000259" key="5">
    <source>
        <dbReference type="Pfam" id="PF00195"/>
    </source>
</evidence>
<protein>
    <recommendedName>
        <fullName evidence="5">Chalcone/stilbene synthase N-terminal domain-containing protein</fullName>
    </recommendedName>
</protein>
<feature type="domain" description="Chalcone/stilbene synthase N-terminal" evidence="5">
    <location>
        <begin position="65"/>
        <end position="203"/>
    </location>
</feature>
<keyword evidence="4" id="KW-0012">Acyltransferase</keyword>
<keyword evidence="7" id="KW-1185">Reference proteome</keyword>
<evidence type="ECO:0000313" key="7">
    <source>
        <dbReference type="Proteomes" id="UP001611494"/>
    </source>
</evidence>
<dbReference type="InterPro" id="IPR001099">
    <property type="entry name" value="Chalcone/stilbene_synt_N"/>
</dbReference>
<dbReference type="PANTHER" id="PTHR11877">
    <property type="entry name" value="HYDROXYMETHYLGLUTARYL-COA SYNTHASE"/>
    <property type="match status" value="1"/>
</dbReference>
<dbReference type="PANTHER" id="PTHR11877:SF99">
    <property type="entry name" value="1,3,6,8-TETRAHYDROXYNAPHTHALENE SYNTHASE"/>
    <property type="match status" value="1"/>
</dbReference>
<dbReference type="Pfam" id="PF00195">
    <property type="entry name" value="Chal_sti_synt_N"/>
    <property type="match status" value="1"/>
</dbReference>
<keyword evidence="3" id="KW-0808">Transferase</keyword>
<sequence>MTVPPHAIPHPELVEAVRDRYERVFPPGSPRSRAVERALTMAGRLAIDVHPMHLRTEEIMGMRGFAARNAAAWEAFHAYAVPAARAALDSVGRGGADIDLVVLESSTLLSMPAPISALSQALGLRPDCAALPVSGMGCRGGAHAITLAHTWLRAHPGHTVLIVTADTASPHFHVETELDEAGLVGNIVSSALFSDAAAAAVVSTSLEEGVELLDITRYEVPGTADAITWVVTDEGPRFRLTTAAVRSIPAVAPALRALLSRQGWTGADLAVCALHAGGNNIIRDVQHTLGLEAHQVAPAWRSLLRGNLMSSAVLDAIALIAADPALRPEWGAPLLGAGFGPGFGTDAFLGRALLPATRAAAADHTTMVRGDVAVGRPWGPRIEREESHA</sequence>
<evidence type="ECO:0000313" key="6">
    <source>
        <dbReference type="EMBL" id="MFI2232771.1"/>
    </source>
</evidence>
<dbReference type="Gene3D" id="3.40.47.10">
    <property type="match status" value="2"/>
</dbReference>
<proteinExistence type="predicted"/>
<reference evidence="6 7" key="1">
    <citation type="submission" date="2024-10" db="EMBL/GenBank/DDBJ databases">
        <title>The Natural Products Discovery Center: Release of the First 8490 Sequenced Strains for Exploring Actinobacteria Biosynthetic Diversity.</title>
        <authorList>
            <person name="Kalkreuter E."/>
            <person name="Kautsar S.A."/>
            <person name="Yang D."/>
            <person name="Bader C.D."/>
            <person name="Teijaro C.N."/>
            <person name="Fluegel L."/>
            <person name="Davis C.M."/>
            <person name="Simpson J.R."/>
            <person name="Lauterbach L."/>
            <person name="Steele A.D."/>
            <person name="Gui C."/>
            <person name="Meng S."/>
            <person name="Li G."/>
            <person name="Viehrig K."/>
            <person name="Ye F."/>
            <person name="Su P."/>
            <person name="Kiefer A.F."/>
            <person name="Nichols A."/>
            <person name="Cepeda A.J."/>
            <person name="Yan W."/>
            <person name="Fan B."/>
            <person name="Jiang Y."/>
            <person name="Adhikari A."/>
            <person name="Zheng C.-J."/>
            <person name="Schuster L."/>
            <person name="Cowan T.M."/>
            <person name="Smanski M.J."/>
            <person name="Chevrette M.G."/>
            <person name="De Carvalho L.P.S."/>
            <person name="Shen B."/>
        </authorList>
    </citation>
    <scope>NUCLEOTIDE SEQUENCE [LARGE SCALE GENOMIC DNA]</scope>
    <source>
        <strain evidence="6 7">NPDC019377</strain>
    </source>
</reference>
<dbReference type="InterPro" id="IPR011141">
    <property type="entry name" value="Polyketide_synthase_type-III"/>
</dbReference>
<dbReference type="RefSeq" id="WP_397064614.1">
    <property type="nucleotide sequence ID" value="NZ_JBIRYL010000009.1"/>
</dbReference>
<evidence type="ECO:0000256" key="1">
    <source>
        <dbReference type="ARBA" id="ARBA00005194"/>
    </source>
</evidence>
<dbReference type="PIRSF" id="PIRSF000451">
    <property type="entry name" value="PKS_III"/>
    <property type="match status" value="1"/>
</dbReference>
<comment type="subunit">
    <text evidence="2">Homodimer.</text>
</comment>
<accession>A0ABW7W599</accession>
<evidence type="ECO:0000256" key="3">
    <source>
        <dbReference type="ARBA" id="ARBA00022679"/>
    </source>
</evidence>
<evidence type="ECO:0000256" key="4">
    <source>
        <dbReference type="ARBA" id="ARBA00023315"/>
    </source>
</evidence>
<gene>
    <name evidence="6" type="ORF">ACH49Z_23240</name>
</gene>
<dbReference type="EMBL" id="JBIRYL010000009">
    <property type="protein sequence ID" value="MFI2232771.1"/>
    <property type="molecule type" value="Genomic_DNA"/>
</dbReference>
<organism evidence="6 7">
    <name type="scientific">Nocardia testacea</name>
    <dbReference type="NCBI Taxonomy" id="248551"/>
    <lineage>
        <taxon>Bacteria</taxon>
        <taxon>Bacillati</taxon>
        <taxon>Actinomycetota</taxon>
        <taxon>Actinomycetes</taxon>
        <taxon>Mycobacteriales</taxon>
        <taxon>Nocardiaceae</taxon>
        <taxon>Nocardia</taxon>
    </lineage>
</organism>
<dbReference type="Proteomes" id="UP001611494">
    <property type="component" value="Unassembled WGS sequence"/>
</dbReference>